<feature type="region of interest" description="Disordered" evidence="1">
    <location>
        <begin position="81"/>
        <end position="100"/>
    </location>
</feature>
<feature type="compositionally biased region" description="Low complexity" evidence="1">
    <location>
        <begin position="20"/>
        <end position="37"/>
    </location>
</feature>
<protein>
    <submittedName>
        <fullName evidence="2">Uncharacterized protein</fullName>
    </submittedName>
</protein>
<evidence type="ECO:0000313" key="2">
    <source>
        <dbReference type="EMBL" id="CDJ40646.1"/>
    </source>
</evidence>
<dbReference type="GeneID" id="25255899"/>
<sequence>GRPVVRAVDTPQKSRKASLGPMEGPGEAAPQGPPCGCSRAADSQQQQQQQQQQQLLLLQQLAIGDDVPETWQTLAVPCGSSEELGQQPSWGPCISVNPEP</sequence>
<evidence type="ECO:0000256" key="1">
    <source>
        <dbReference type="SAM" id="MobiDB-lite"/>
    </source>
</evidence>
<name>U6KRP8_EIMTE</name>
<accession>U6KRP8</accession>
<reference evidence="2" key="2">
    <citation type="submission" date="2013-10" db="EMBL/GenBank/DDBJ databases">
        <authorList>
            <person name="Aslett M."/>
        </authorList>
    </citation>
    <scope>NUCLEOTIDE SEQUENCE [LARGE SCALE GENOMIC DNA]</scope>
    <source>
        <strain evidence="2">Houghton</strain>
    </source>
</reference>
<feature type="non-terminal residue" evidence="2">
    <location>
        <position position="1"/>
    </location>
</feature>
<evidence type="ECO:0000313" key="3">
    <source>
        <dbReference type="Proteomes" id="UP000030747"/>
    </source>
</evidence>
<dbReference type="VEuPathDB" id="ToxoDB:ETH_00034165"/>
<proteinExistence type="predicted"/>
<keyword evidence="3" id="KW-1185">Reference proteome</keyword>
<dbReference type="VEuPathDB" id="ToxoDB:ETH2_1430500"/>
<feature type="region of interest" description="Disordered" evidence="1">
    <location>
        <begin position="1"/>
        <end position="51"/>
    </location>
</feature>
<organism evidence="2 3">
    <name type="scientific">Eimeria tenella</name>
    <name type="common">Coccidian parasite</name>
    <dbReference type="NCBI Taxonomy" id="5802"/>
    <lineage>
        <taxon>Eukaryota</taxon>
        <taxon>Sar</taxon>
        <taxon>Alveolata</taxon>
        <taxon>Apicomplexa</taxon>
        <taxon>Conoidasida</taxon>
        <taxon>Coccidia</taxon>
        <taxon>Eucoccidiorida</taxon>
        <taxon>Eimeriorina</taxon>
        <taxon>Eimeriidae</taxon>
        <taxon>Eimeria</taxon>
    </lineage>
</organism>
<dbReference type="AlphaFoldDB" id="U6KRP8"/>
<dbReference type="EMBL" id="HG675169">
    <property type="protein sequence ID" value="CDJ40646.1"/>
    <property type="molecule type" value="Genomic_DNA"/>
</dbReference>
<dbReference type="Proteomes" id="UP000030747">
    <property type="component" value="Unassembled WGS sequence"/>
</dbReference>
<gene>
    <name evidence="2" type="ORF">ETH_00034165</name>
</gene>
<reference evidence="2" key="1">
    <citation type="submission" date="2013-10" db="EMBL/GenBank/DDBJ databases">
        <title>Genomic analysis of the causative agents of coccidiosis in chickens.</title>
        <authorList>
            <person name="Reid A.J."/>
            <person name="Blake D."/>
            <person name="Billington K."/>
            <person name="Browne H."/>
            <person name="Dunn M."/>
            <person name="Hung S."/>
            <person name="Kawahara F."/>
            <person name="Miranda-Saavedra D."/>
            <person name="Mourier T."/>
            <person name="Nagra H."/>
            <person name="Otto T.D."/>
            <person name="Rawlings N."/>
            <person name="Sanchez A."/>
            <person name="Sanders M."/>
            <person name="Subramaniam C."/>
            <person name="Tay Y."/>
            <person name="Dear P."/>
            <person name="Doerig C."/>
            <person name="Gruber A."/>
            <person name="Parkinson J."/>
            <person name="Shirley M."/>
            <person name="Wan K.L."/>
            <person name="Berriman M."/>
            <person name="Tomley F."/>
            <person name="Pain A."/>
        </authorList>
    </citation>
    <scope>NUCLEOTIDE SEQUENCE [LARGE SCALE GENOMIC DNA]</scope>
    <source>
        <strain evidence="2">Houghton</strain>
    </source>
</reference>
<dbReference type="RefSeq" id="XP_013231396.1">
    <property type="nucleotide sequence ID" value="XM_013375942.1"/>
</dbReference>